<reference evidence="2" key="2">
    <citation type="submission" date="2023-06" db="EMBL/GenBank/DDBJ databases">
        <authorList>
            <person name="Ma L."/>
            <person name="Liu K.-W."/>
            <person name="Li Z."/>
            <person name="Hsiao Y.-Y."/>
            <person name="Qi Y."/>
            <person name="Fu T."/>
            <person name="Tang G."/>
            <person name="Zhang D."/>
            <person name="Sun W.-H."/>
            <person name="Liu D.-K."/>
            <person name="Li Y."/>
            <person name="Chen G.-Z."/>
            <person name="Liu X.-D."/>
            <person name="Liao X.-Y."/>
            <person name="Jiang Y.-T."/>
            <person name="Yu X."/>
            <person name="Hao Y."/>
            <person name="Huang J."/>
            <person name="Zhao X.-W."/>
            <person name="Ke S."/>
            <person name="Chen Y.-Y."/>
            <person name="Wu W.-L."/>
            <person name="Hsu J.-L."/>
            <person name="Lin Y.-F."/>
            <person name="Huang M.-D."/>
            <person name="Li C.-Y."/>
            <person name="Huang L."/>
            <person name="Wang Z.-W."/>
            <person name="Zhao X."/>
            <person name="Zhong W.-Y."/>
            <person name="Peng D.-H."/>
            <person name="Ahmad S."/>
            <person name="Lan S."/>
            <person name="Zhang J.-S."/>
            <person name="Tsai W.-C."/>
            <person name="Van De Peer Y."/>
            <person name="Liu Z.-J."/>
        </authorList>
    </citation>
    <scope>NUCLEOTIDE SEQUENCE</scope>
    <source>
        <strain evidence="2">CP</strain>
        <tissue evidence="2">Leaves</tissue>
    </source>
</reference>
<name>A0AAV9FLI5_ACOCL</name>
<sequence>MALPSTTLIFSSHMPSPLLPISNIMRGTSTSDTPSGQTLQPSLPPPSPLTPPPPPTAATRALASPVTNTQ</sequence>
<evidence type="ECO:0000256" key="1">
    <source>
        <dbReference type="SAM" id="MobiDB-lite"/>
    </source>
</evidence>
<evidence type="ECO:0000313" key="2">
    <source>
        <dbReference type="EMBL" id="KAK1326725.1"/>
    </source>
</evidence>
<comment type="caution">
    <text evidence="2">The sequence shown here is derived from an EMBL/GenBank/DDBJ whole genome shotgun (WGS) entry which is preliminary data.</text>
</comment>
<proteinExistence type="predicted"/>
<feature type="region of interest" description="Disordered" evidence="1">
    <location>
        <begin position="1"/>
        <end position="70"/>
    </location>
</feature>
<dbReference type="AlphaFoldDB" id="A0AAV9FLI5"/>
<dbReference type="EMBL" id="JAUJYO010000001">
    <property type="protein sequence ID" value="KAK1326725.1"/>
    <property type="molecule type" value="Genomic_DNA"/>
</dbReference>
<feature type="compositionally biased region" description="Polar residues" evidence="1">
    <location>
        <begin position="1"/>
        <end position="14"/>
    </location>
</feature>
<accession>A0AAV9FLI5</accession>
<keyword evidence="3" id="KW-1185">Reference proteome</keyword>
<gene>
    <name evidence="2" type="ORF">QJS10_CPA01g01489</name>
</gene>
<protein>
    <submittedName>
        <fullName evidence="2">Uncharacterized protein</fullName>
    </submittedName>
</protein>
<organism evidence="2 3">
    <name type="scientific">Acorus calamus</name>
    <name type="common">Sweet flag</name>
    <dbReference type="NCBI Taxonomy" id="4465"/>
    <lineage>
        <taxon>Eukaryota</taxon>
        <taxon>Viridiplantae</taxon>
        <taxon>Streptophyta</taxon>
        <taxon>Embryophyta</taxon>
        <taxon>Tracheophyta</taxon>
        <taxon>Spermatophyta</taxon>
        <taxon>Magnoliopsida</taxon>
        <taxon>Liliopsida</taxon>
        <taxon>Acoraceae</taxon>
        <taxon>Acorus</taxon>
    </lineage>
</organism>
<feature type="compositionally biased region" description="Low complexity" evidence="1">
    <location>
        <begin position="57"/>
        <end position="70"/>
    </location>
</feature>
<feature type="compositionally biased region" description="Pro residues" evidence="1">
    <location>
        <begin position="42"/>
        <end position="56"/>
    </location>
</feature>
<dbReference type="Proteomes" id="UP001180020">
    <property type="component" value="Unassembled WGS sequence"/>
</dbReference>
<reference evidence="2" key="1">
    <citation type="journal article" date="2023" name="Nat. Commun.">
        <title>Diploid and tetraploid genomes of Acorus and the evolution of monocots.</title>
        <authorList>
            <person name="Ma L."/>
            <person name="Liu K.W."/>
            <person name="Li Z."/>
            <person name="Hsiao Y.Y."/>
            <person name="Qi Y."/>
            <person name="Fu T."/>
            <person name="Tang G.D."/>
            <person name="Zhang D."/>
            <person name="Sun W.H."/>
            <person name="Liu D.K."/>
            <person name="Li Y."/>
            <person name="Chen G.Z."/>
            <person name="Liu X.D."/>
            <person name="Liao X.Y."/>
            <person name="Jiang Y.T."/>
            <person name="Yu X."/>
            <person name="Hao Y."/>
            <person name="Huang J."/>
            <person name="Zhao X.W."/>
            <person name="Ke S."/>
            <person name="Chen Y.Y."/>
            <person name="Wu W.L."/>
            <person name="Hsu J.L."/>
            <person name="Lin Y.F."/>
            <person name="Huang M.D."/>
            <person name="Li C.Y."/>
            <person name="Huang L."/>
            <person name="Wang Z.W."/>
            <person name="Zhao X."/>
            <person name="Zhong W.Y."/>
            <person name="Peng D.H."/>
            <person name="Ahmad S."/>
            <person name="Lan S."/>
            <person name="Zhang J.S."/>
            <person name="Tsai W.C."/>
            <person name="Van de Peer Y."/>
            <person name="Liu Z.J."/>
        </authorList>
    </citation>
    <scope>NUCLEOTIDE SEQUENCE</scope>
    <source>
        <strain evidence="2">CP</strain>
    </source>
</reference>
<evidence type="ECO:0000313" key="3">
    <source>
        <dbReference type="Proteomes" id="UP001180020"/>
    </source>
</evidence>